<organism evidence="1 2">
    <name type="scientific">Phyllostomus discolor</name>
    <name type="common">pale spear-nosed bat</name>
    <dbReference type="NCBI Taxonomy" id="89673"/>
    <lineage>
        <taxon>Eukaryota</taxon>
        <taxon>Metazoa</taxon>
        <taxon>Chordata</taxon>
        <taxon>Craniata</taxon>
        <taxon>Vertebrata</taxon>
        <taxon>Euteleostomi</taxon>
        <taxon>Mammalia</taxon>
        <taxon>Eutheria</taxon>
        <taxon>Laurasiatheria</taxon>
        <taxon>Chiroptera</taxon>
        <taxon>Yangochiroptera</taxon>
        <taxon>Phyllostomidae</taxon>
        <taxon>Phyllostominae</taxon>
        <taxon>Phyllostomus</taxon>
    </lineage>
</organism>
<name>A0A833Z442_9CHIR</name>
<evidence type="ECO:0000313" key="2">
    <source>
        <dbReference type="Proteomes" id="UP000664940"/>
    </source>
</evidence>
<accession>A0A833Z442</accession>
<comment type="caution">
    <text evidence="1">The sequence shown here is derived from an EMBL/GenBank/DDBJ whole genome shotgun (WGS) entry which is preliminary data.</text>
</comment>
<dbReference type="Proteomes" id="UP000664940">
    <property type="component" value="Unassembled WGS sequence"/>
</dbReference>
<proteinExistence type="predicted"/>
<dbReference type="EMBL" id="JABVXQ010000010">
    <property type="protein sequence ID" value="KAF6088452.1"/>
    <property type="molecule type" value="Genomic_DNA"/>
</dbReference>
<gene>
    <name evidence="1" type="ORF">HJG60_008277</name>
</gene>
<sequence>MLTGLTSNQWHRCLQRAAFERISVTGEGWHPSGGRNFYPHCSRPLFLRARESCSQVRRVNSVDVQPLESGQNEVFCPPFTSLLLGSAETLVAASEAASKSQRTPTAVPDYLLSLPKQPVGERWVQRDSH</sequence>
<protein>
    <submittedName>
        <fullName evidence="1">Uncharacterized protein</fullName>
    </submittedName>
</protein>
<dbReference type="AlphaFoldDB" id="A0A833Z442"/>
<evidence type="ECO:0000313" key="1">
    <source>
        <dbReference type="EMBL" id="KAF6088452.1"/>
    </source>
</evidence>
<reference evidence="1 2" key="1">
    <citation type="journal article" date="2020" name="Nature">
        <title>Six reference-quality genomes reveal evolution of bat adaptations.</title>
        <authorList>
            <person name="Jebb D."/>
            <person name="Huang Z."/>
            <person name="Pippel M."/>
            <person name="Hughes G.M."/>
            <person name="Lavrichenko K."/>
            <person name="Devanna P."/>
            <person name="Winkler S."/>
            <person name="Jermiin L.S."/>
            <person name="Skirmuntt E.C."/>
            <person name="Katzourakis A."/>
            <person name="Burkitt-Gray L."/>
            <person name="Ray D.A."/>
            <person name="Sullivan K.A.M."/>
            <person name="Roscito J.G."/>
            <person name="Kirilenko B.M."/>
            <person name="Davalos L.M."/>
            <person name="Corthals A.P."/>
            <person name="Power M.L."/>
            <person name="Jones G."/>
            <person name="Ransome R.D."/>
            <person name="Dechmann D.K.N."/>
            <person name="Locatelli A.G."/>
            <person name="Puechmaille S.J."/>
            <person name="Fedrigo O."/>
            <person name="Jarvis E.D."/>
            <person name="Hiller M."/>
            <person name="Vernes S.C."/>
            <person name="Myers E.W."/>
            <person name="Teeling E.C."/>
        </authorList>
    </citation>
    <scope>NUCLEOTIDE SEQUENCE [LARGE SCALE GENOMIC DNA]</scope>
    <source>
        <strain evidence="1">Bat1K_MPI-CBG_1</strain>
    </source>
</reference>